<name>X1MSQ9_9ZZZZ</name>
<comment type="caution">
    <text evidence="1">The sequence shown here is derived from an EMBL/GenBank/DDBJ whole genome shotgun (WGS) entry which is preliminary data.</text>
</comment>
<feature type="non-terminal residue" evidence="1">
    <location>
        <position position="47"/>
    </location>
</feature>
<proteinExistence type="predicted"/>
<gene>
    <name evidence="1" type="ORF">S06H3_14110</name>
</gene>
<accession>X1MSQ9</accession>
<organism evidence="1">
    <name type="scientific">marine sediment metagenome</name>
    <dbReference type="NCBI Taxonomy" id="412755"/>
    <lineage>
        <taxon>unclassified sequences</taxon>
        <taxon>metagenomes</taxon>
        <taxon>ecological metagenomes</taxon>
    </lineage>
</organism>
<evidence type="ECO:0008006" key="2">
    <source>
        <dbReference type="Google" id="ProtNLM"/>
    </source>
</evidence>
<reference evidence="1" key="1">
    <citation type="journal article" date="2014" name="Front. Microbiol.">
        <title>High frequency of phylogenetically diverse reductive dehalogenase-homologous genes in deep subseafloor sedimentary metagenomes.</title>
        <authorList>
            <person name="Kawai M."/>
            <person name="Futagami T."/>
            <person name="Toyoda A."/>
            <person name="Takaki Y."/>
            <person name="Nishi S."/>
            <person name="Hori S."/>
            <person name="Arai W."/>
            <person name="Tsubouchi T."/>
            <person name="Morono Y."/>
            <person name="Uchiyama I."/>
            <person name="Ito T."/>
            <person name="Fujiyama A."/>
            <person name="Inagaki F."/>
            <person name="Takami H."/>
        </authorList>
    </citation>
    <scope>NUCLEOTIDE SEQUENCE</scope>
    <source>
        <strain evidence="1">Expedition CK06-06</strain>
    </source>
</reference>
<dbReference type="AlphaFoldDB" id="X1MSQ9"/>
<evidence type="ECO:0000313" key="1">
    <source>
        <dbReference type="EMBL" id="GAI17730.1"/>
    </source>
</evidence>
<sequence length="47" mass="5078">MILEHGGEPGWVWAEATGKNNPLGWVPKEFINAKLAAYEISAEAIAP</sequence>
<dbReference type="EMBL" id="BARV01006896">
    <property type="protein sequence ID" value="GAI17730.1"/>
    <property type="molecule type" value="Genomic_DNA"/>
</dbReference>
<protein>
    <recommendedName>
        <fullName evidence="2">SH3 domain-containing protein</fullName>
    </recommendedName>
</protein>